<keyword evidence="1" id="KW-0472">Membrane</keyword>
<dbReference type="EMBL" id="CP045121">
    <property type="protein sequence ID" value="QIN79006.1"/>
    <property type="molecule type" value="Genomic_DNA"/>
</dbReference>
<accession>A0A6G8PXT4</accession>
<gene>
    <name evidence="2" type="ORF">GBA65_11270</name>
</gene>
<dbReference type="KEGG" id="rmar:GBA65_11270"/>
<feature type="transmembrane region" description="Helical" evidence="1">
    <location>
        <begin position="21"/>
        <end position="40"/>
    </location>
</feature>
<feature type="transmembrane region" description="Helical" evidence="1">
    <location>
        <begin position="52"/>
        <end position="75"/>
    </location>
</feature>
<keyword evidence="1" id="KW-1133">Transmembrane helix</keyword>
<organism evidence="2 3">
    <name type="scientific">Rubrobacter marinus</name>
    <dbReference type="NCBI Taxonomy" id="2653852"/>
    <lineage>
        <taxon>Bacteria</taxon>
        <taxon>Bacillati</taxon>
        <taxon>Actinomycetota</taxon>
        <taxon>Rubrobacteria</taxon>
        <taxon>Rubrobacterales</taxon>
        <taxon>Rubrobacteraceae</taxon>
        <taxon>Rubrobacter</taxon>
    </lineage>
</organism>
<sequence>MSQTTPRIVRDRRVLTRGIRFALASCAVLLVLALALYILLREYNAPQSVLFGLLDLFVVTFASLVLTFFTGALLYDYQLERAQEENARLVARLLRTELSGLLRLLDEANAVEVRLSGTGETLAVVPSRLETLILTDATRGGFFDPEGAAVAMRLLGNVAARRVLVHDLLLPRLLSDEPEVPRALVRRIEDLRWAIVRDLTALQGLVAESP</sequence>
<name>A0A6G8PXT4_9ACTN</name>
<evidence type="ECO:0000313" key="3">
    <source>
        <dbReference type="Proteomes" id="UP000502706"/>
    </source>
</evidence>
<protein>
    <submittedName>
        <fullName evidence="2">Uncharacterized protein</fullName>
    </submittedName>
</protein>
<dbReference type="RefSeq" id="WP_166396668.1">
    <property type="nucleotide sequence ID" value="NZ_CP045121.1"/>
</dbReference>
<reference evidence="2 3" key="1">
    <citation type="submission" date="2019-10" db="EMBL/GenBank/DDBJ databases">
        <title>Rubrobacter sp nov SCSIO 52915 isolated from a deep-sea sediment in the South China Sea.</title>
        <authorList>
            <person name="Chen R.W."/>
        </authorList>
    </citation>
    <scope>NUCLEOTIDE SEQUENCE [LARGE SCALE GENOMIC DNA]</scope>
    <source>
        <strain evidence="2 3">SCSIO 52915</strain>
    </source>
</reference>
<proteinExistence type="predicted"/>
<dbReference type="Proteomes" id="UP000502706">
    <property type="component" value="Chromosome"/>
</dbReference>
<evidence type="ECO:0000313" key="2">
    <source>
        <dbReference type="EMBL" id="QIN79006.1"/>
    </source>
</evidence>
<keyword evidence="3" id="KW-1185">Reference proteome</keyword>
<dbReference type="AlphaFoldDB" id="A0A6G8PXT4"/>
<evidence type="ECO:0000256" key="1">
    <source>
        <dbReference type="SAM" id="Phobius"/>
    </source>
</evidence>
<keyword evidence="1" id="KW-0812">Transmembrane</keyword>